<comment type="caution">
    <text evidence="5">The sequence shown here is derived from an EMBL/GenBank/DDBJ whole genome shotgun (WGS) entry which is preliminary data.</text>
</comment>
<dbReference type="InterPro" id="IPR027417">
    <property type="entry name" value="P-loop_NTPase"/>
</dbReference>
<dbReference type="Gene3D" id="3.40.50.300">
    <property type="entry name" value="P-loop containing nucleotide triphosphate hydrolases"/>
    <property type="match status" value="1"/>
</dbReference>
<dbReference type="RefSeq" id="WP_106527447.1">
    <property type="nucleotide sequence ID" value="NZ_PYAW01000001.1"/>
</dbReference>
<keyword evidence="1" id="KW-0813">Transport</keyword>
<accession>A0A2P8HVM9</accession>
<proteinExistence type="predicted"/>
<dbReference type="PROSITE" id="PS50893">
    <property type="entry name" value="ABC_TRANSPORTER_2"/>
    <property type="match status" value="1"/>
</dbReference>
<dbReference type="AlphaFoldDB" id="A0A2P8HVM9"/>
<evidence type="ECO:0000313" key="5">
    <source>
        <dbReference type="EMBL" id="PSL50291.1"/>
    </source>
</evidence>
<evidence type="ECO:0000256" key="1">
    <source>
        <dbReference type="ARBA" id="ARBA00022448"/>
    </source>
</evidence>
<dbReference type="InterPro" id="IPR051782">
    <property type="entry name" value="ABC_Transporter_VariousFunc"/>
</dbReference>
<evidence type="ECO:0000256" key="2">
    <source>
        <dbReference type="ARBA" id="ARBA00022741"/>
    </source>
</evidence>
<dbReference type="SUPFAM" id="SSF52540">
    <property type="entry name" value="P-loop containing nucleoside triphosphate hydrolases"/>
    <property type="match status" value="1"/>
</dbReference>
<keyword evidence="2" id="KW-0547">Nucleotide-binding</keyword>
<dbReference type="GO" id="GO:0016887">
    <property type="term" value="F:ATP hydrolysis activity"/>
    <property type="evidence" value="ECO:0007669"/>
    <property type="project" value="InterPro"/>
</dbReference>
<feature type="domain" description="ABC transporter" evidence="4">
    <location>
        <begin position="2"/>
        <end position="207"/>
    </location>
</feature>
<dbReference type="PANTHER" id="PTHR42939:SF1">
    <property type="entry name" value="ABC TRANSPORTER ATP-BINDING PROTEIN ALBC-RELATED"/>
    <property type="match status" value="1"/>
</dbReference>
<dbReference type="PANTHER" id="PTHR42939">
    <property type="entry name" value="ABC TRANSPORTER ATP-BINDING PROTEIN ALBC-RELATED"/>
    <property type="match status" value="1"/>
</dbReference>
<protein>
    <submittedName>
        <fullName evidence="5">ABC-2 type transport system ATP-binding protein</fullName>
    </submittedName>
</protein>
<evidence type="ECO:0000313" key="6">
    <source>
        <dbReference type="Proteomes" id="UP000240971"/>
    </source>
</evidence>
<dbReference type="OrthoDB" id="9801987at2"/>
<dbReference type="Proteomes" id="UP000240971">
    <property type="component" value="Unassembled WGS sequence"/>
</dbReference>
<dbReference type="GO" id="GO:0005524">
    <property type="term" value="F:ATP binding"/>
    <property type="evidence" value="ECO:0007669"/>
    <property type="project" value="UniProtKB-KW"/>
</dbReference>
<dbReference type="Pfam" id="PF00005">
    <property type="entry name" value="ABC_tran"/>
    <property type="match status" value="1"/>
</dbReference>
<name>A0A2P8HVM9_CHINA</name>
<evidence type="ECO:0000259" key="4">
    <source>
        <dbReference type="PROSITE" id="PS50893"/>
    </source>
</evidence>
<reference evidence="5 6" key="1">
    <citation type="submission" date="2018-03" db="EMBL/GenBank/DDBJ databases">
        <title>Genomic Encyclopedia of Archaeal and Bacterial Type Strains, Phase II (KMG-II): from individual species to whole genera.</title>
        <authorList>
            <person name="Goeker M."/>
        </authorList>
    </citation>
    <scope>NUCLEOTIDE SEQUENCE [LARGE SCALE GENOMIC DNA]</scope>
    <source>
        <strain evidence="5 6">DSM 24859</strain>
    </source>
</reference>
<dbReference type="EMBL" id="PYAW01000001">
    <property type="protein sequence ID" value="PSL50291.1"/>
    <property type="molecule type" value="Genomic_DNA"/>
</dbReference>
<keyword evidence="3 5" id="KW-0067">ATP-binding</keyword>
<gene>
    <name evidence="5" type="ORF">CLV51_1011635</name>
</gene>
<evidence type="ECO:0000256" key="3">
    <source>
        <dbReference type="ARBA" id="ARBA00022840"/>
    </source>
</evidence>
<keyword evidence="6" id="KW-1185">Reference proteome</keyword>
<organism evidence="5 6">
    <name type="scientific">Chitinophaga niastensis</name>
    <dbReference type="NCBI Taxonomy" id="536980"/>
    <lineage>
        <taxon>Bacteria</taxon>
        <taxon>Pseudomonadati</taxon>
        <taxon>Bacteroidota</taxon>
        <taxon>Chitinophagia</taxon>
        <taxon>Chitinophagales</taxon>
        <taxon>Chitinophagaceae</taxon>
        <taxon>Chitinophaga</taxon>
    </lineage>
</organism>
<sequence length="208" mass="22974">MLQLMNVKKFYNKRLVLEISSLKLGSGLFWIKGANGSGKTTLLKMIAGLIPFEGDILFKGISLRNNPLGYRQNTSWAEAEPLFPPFMSGMDLISLYRSIRKASAAEVNMLLELFNVNDYVNNSIGTYSAGMTKKLSLILAFLGNPSLVVLDEPTITLDPDAFTSMCMFILEKQKNSESIFLMSSHQALDSTLSLSCKELTVNNGNVLT</sequence>
<dbReference type="InterPro" id="IPR003439">
    <property type="entry name" value="ABC_transporter-like_ATP-bd"/>
</dbReference>